<evidence type="ECO:0000256" key="4">
    <source>
        <dbReference type="ARBA" id="ARBA00023186"/>
    </source>
</evidence>
<dbReference type="EMBL" id="PIPM01000002">
    <property type="protein sequence ID" value="RUO35810.1"/>
    <property type="molecule type" value="Genomic_DNA"/>
</dbReference>
<keyword evidence="8" id="KW-0966">Cell projection</keyword>
<dbReference type="AlphaFoldDB" id="A0A432WPS7"/>
<keyword evidence="3" id="KW-1005">Bacterial flagellum biogenesis</keyword>
<dbReference type="InterPro" id="IPR008622">
    <property type="entry name" value="FliT"/>
</dbReference>
<proteinExistence type="predicted"/>
<feature type="compositionally biased region" description="Polar residues" evidence="7">
    <location>
        <begin position="1"/>
        <end position="12"/>
    </location>
</feature>
<organism evidence="8 9">
    <name type="scientific">Aliidiomarina sanyensis</name>
    <dbReference type="NCBI Taxonomy" id="1249555"/>
    <lineage>
        <taxon>Bacteria</taxon>
        <taxon>Pseudomonadati</taxon>
        <taxon>Pseudomonadota</taxon>
        <taxon>Gammaproteobacteria</taxon>
        <taxon>Alteromonadales</taxon>
        <taxon>Idiomarinaceae</taxon>
        <taxon>Aliidiomarina</taxon>
    </lineage>
</organism>
<keyword evidence="4" id="KW-0143">Chaperone</keyword>
<comment type="subcellular location">
    <subcellularLocation>
        <location evidence="1">Cytoplasm</location>
        <location evidence="1">Cytosol</location>
    </subcellularLocation>
</comment>
<feature type="coiled-coil region" evidence="6">
    <location>
        <begin position="106"/>
        <end position="137"/>
    </location>
</feature>
<keyword evidence="9" id="KW-1185">Reference proteome</keyword>
<comment type="caution">
    <text evidence="8">The sequence shown here is derived from an EMBL/GenBank/DDBJ whole genome shotgun (WGS) entry which is preliminary data.</text>
</comment>
<sequence>MRQQDYSKTSAQPGKKLASKLQREQERKLMSARAYLKPVMAGDEVIASYERLLDFSASMLTHARQDDWTALIDSEVAYVAEVDRLQKYEMDAMLSEEQQALKLSLLEQLLAQDQEIRERLAKRRAELEKLLSSASQKKKLDDAYRS</sequence>
<keyword evidence="8" id="KW-0282">Flagellum</keyword>
<dbReference type="Gene3D" id="1.20.58.380">
    <property type="entry name" value="Flagellar protein flit"/>
    <property type="match status" value="1"/>
</dbReference>
<keyword evidence="6" id="KW-0175">Coiled coil</keyword>
<evidence type="ECO:0000313" key="9">
    <source>
        <dbReference type="Proteomes" id="UP000288405"/>
    </source>
</evidence>
<keyword evidence="2" id="KW-0963">Cytoplasm</keyword>
<evidence type="ECO:0000256" key="6">
    <source>
        <dbReference type="SAM" id="Coils"/>
    </source>
</evidence>
<dbReference type="GO" id="GO:0044781">
    <property type="term" value="P:bacterial-type flagellum organization"/>
    <property type="evidence" value="ECO:0007669"/>
    <property type="project" value="UniProtKB-KW"/>
</dbReference>
<evidence type="ECO:0000256" key="2">
    <source>
        <dbReference type="ARBA" id="ARBA00022490"/>
    </source>
</evidence>
<evidence type="ECO:0000256" key="1">
    <source>
        <dbReference type="ARBA" id="ARBA00004514"/>
    </source>
</evidence>
<gene>
    <name evidence="8" type="ORF">CWE11_03385</name>
</gene>
<dbReference type="Proteomes" id="UP000288405">
    <property type="component" value="Unassembled WGS sequence"/>
</dbReference>
<evidence type="ECO:0000256" key="3">
    <source>
        <dbReference type="ARBA" id="ARBA00022795"/>
    </source>
</evidence>
<name>A0A432WPS7_9GAMM</name>
<evidence type="ECO:0000256" key="7">
    <source>
        <dbReference type="SAM" id="MobiDB-lite"/>
    </source>
</evidence>
<reference evidence="8 9" key="1">
    <citation type="journal article" date="2011" name="Front. Microbiol.">
        <title>Genomic signatures of strain selection and enhancement in Bacillus atrophaeus var. globigii, a historical biowarfare simulant.</title>
        <authorList>
            <person name="Gibbons H.S."/>
            <person name="Broomall S.M."/>
            <person name="McNew L.A."/>
            <person name="Daligault H."/>
            <person name="Chapman C."/>
            <person name="Bruce D."/>
            <person name="Karavis M."/>
            <person name="Krepps M."/>
            <person name="McGregor P.A."/>
            <person name="Hong C."/>
            <person name="Park K.H."/>
            <person name="Akmal A."/>
            <person name="Feldman A."/>
            <person name="Lin J.S."/>
            <person name="Chang W.E."/>
            <person name="Higgs B.W."/>
            <person name="Demirev P."/>
            <person name="Lindquist J."/>
            <person name="Liem A."/>
            <person name="Fochler E."/>
            <person name="Read T.D."/>
            <person name="Tapia R."/>
            <person name="Johnson S."/>
            <person name="Bishop-Lilly K.A."/>
            <person name="Detter C."/>
            <person name="Han C."/>
            <person name="Sozhamannan S."/>
            <person name="Rosenzweig C.N."/>
            <person name="Skowronski E.W."/>
        </authorList>
    </citation>
    <scope>NUCLEOTIDE SEQUENCE [LARGE SCALE GENOMIC DNA]</scope>
    <source>
        <strain evidence="8 9">GYP-17</strain>
    </source>
</reference>
<protein>
    <recommendedName>
        <fullName evidence="5">Flagellar protein FliT</fullName>
    </recommendedName>
</protein>
<dbReference type="Pfam" id="PF05400">
    <property type="entry name" value="FliT"/>
    <property type="match status" value="1"/>
</dbReference>
<keyword evidence="8" id="KW-0969">Cilium</keyword>
<evidence type="ECO:0000256" key="5">
    <source>
        <dbReference type="ARBA" id="ARBA00093797"/>
    </source>
</evidence>
<evidence type="ECO:0000313" key="8">
    <source>
        <dbReference type="EMBL" id="RUO35810.1"/>
    </source>
</evidence>
<feature type="region of interest" description="Disordered" evidence="7">
    <location>
        <begin position="1"/>
        <end position="23"/>
    </location>
</feature>
<accession>A0A432WPS7</accession>